<dbReference type="GO" id="GO:0004743">
    <property type="term" value="F:pyruvate kinase activity"/>
    <property type="evidence" value="ECO:0007669"/>
    <property type="project" value="UniProtKB-UniRule"/>
</dbReference>
<accession>A0A419DB13</accession>
<evidence type="ECO:0000256" key="13">
    <source>
        <dbReference type="ARBA" id="ARBA00023317"/>
    </source>
</evidence>
<evidence type="ECO:0000256" key="2">
    <source>
        <dbReference type="ARBA" id="ARBA00001958"/>
    </source>
</evidence>
<evidence type="ECO:0000313" key="18">
    <source>
        <dbReference type="EMBL" id="RJO60260.1"/>
    </source>
</evidence>
<evidence type="ECO:0000256" key="6">
    <source>
        <dbReference type="ARBA" id="ARBA00022679"/>
    </source>
</evidence>
<feature type="domain" description="Pyruvate kinase barrel" evidence="16">
    <location>
        <begin position="1"/>
        <end position="319"/>
    </location>
</feature>
<dbReference type="InterPro" id="IPR015793">
    <property type="entry name" value="Pyrv_Knase_brl"/>
</dbReference>
<evidence type="ECO:0000256" key="14">
    <source>
        <dbReference type="NCBIfam" id="TIGR01064"/>
    </source>
</evidence>
<comment type="cofactor">
    <cofactor evidence="2">
        <name>K(+)</name>
        <dbReference type="ChEBI" id="CHEBI:29103"/>
    </cofactor>
</comment>
<comment type="similarity">
    <text evidence="4 15">Belongs to the pyruvate kinase family.</text>
</comment>
<dbReference type="InterPro" id="IPR036918">
    <property type="entry name" value="Pyrv_Knase_C_sf"/>
</dbReference>
<evidence type="ECO:0000256" key="5">
    <source>
        <dbReference type="ARBA" id="ARBA00012142"/>
    </source>
</evidence>
<dbReference type="UniPathway" id="UPA00109">
    <property type="reaction ID" value="UER00188"/>
</dbReference>
<keyword evidence="8" id="KW-0547">Nucleotide-binding</keyword>
<dbReference type="SUPFAM" id="SSF50800">
    <property type="entry name" value="PK beta-barrel domain-like"/>
    <property type="match status" value="1"/>
</dbReference>
<evidence type="ECO:0000256" key="8">
    <source>
        <dbReference type="ARBA" id="ARBA00022741"/>
    </source>
</evidence>
<dbReference type="EMBL" id="QZJW01000050">
    <property type="protein sequence ID" value="RJO60260.1"/>
    <property type="molecule type" value="Genomic_DNA"/>
</dbReference>
<gene>
    <name evidence="18" type="primary">pyk</name>
    <name evidence="18" type="ORF">C4544_05825</name>
</gene>
<dbReference type="InterPro" id="IPR015806">
    <property type="entry name" value="Pyrv_Knase_insert_dom_sf"/>
</dbReference>
<dbReference type="FunFam" id="2.40.33.10:FF:000001">
    <property type="entry name" value="Pyruvate kinase"/>
    <property type="match status" value="1"/>
</dbReference>
<comment type="cofactor">
    <cofactor evidence="1">
        <name>Mg(2+)</name>
        <dbReference type="ChEBI" id="CHEBI:18420"/>
    </cofactor>
</comment>
<dbReference type="GO" id="GO:0016301">
    <property type="term" value="F:kinase activity"/>
    <property type="evidence" value="ECO:0007669"/>
    <property type="project" value="UniProtKB-KW"/>
</dbReference>
<dbReference type="GO" id="GO:0000287">
    <property type="term" value="F:magnesium ion binding"/>
    <property type="evidence" value="ECO:0007669"/>
    <property type="project" value="UniProtKB-UniRule"/>
</dbReference>
<evidence type="ECO:0000256" key="15">
    <source>
        <dbReference type="RuleBase" id="RU000504"/>
    </source>
</evidence>
<keyword evidence="12 15" id="KW-0324">Glycolysis</keyword>
<reference evidence="18 19" key="1">
    <citation type="journal article" date="2017" name="ISME J.">
        <title>Energy and carbon metabolisms in a deep terrestrial subsurface fluid microbial community.</title>
        <authorList>
            <person name="Momper L."/>
            <person name="Jungbluth S.P."/>
            <person name="Lee M.D."/>
            <person name="Amend J.P."/>
        </authorList>
    </citation>
    <scope>NUCLEOTIDE SEQUENCE [LARGE SCALE GENOMIC DNA]</scope>
    <source>
        <strain evidence="18">SURF_29</strain>
    </source>
</reference>
<keyword evidence="13 18" id="KW-0670">Pyruvate</keyword>
<dbReference type="SUPFAM" id="SSF51621">
    <property type="entry name" value="Phosphoenolpyruvate/pyruvate domain"/>
    <property type="match status" value="1"/>
</dbReference>
<keyword evidence="9 15" id="KW-0418">Kinase</keyword>
<evidence type="ECO:0000256" key="9">
    <source>
        <dbReference type="ARBA" id="ARBA00022777"/>
    </source>
</evidence>
<evidence type="ECO:0000313" key="19">
    <source>
        <dbReference type="Proteomes" id="UP000285655"/>
    </source>
</evidence>
<dbReference type="GO" id="GO:0030955">
    <property type="term" value="F:potassium ion binding"/>
    <property type="evidence" value="ECO:0007669"/>
    <property type="project" value="UniProtKB-UniRule"/>
</dbReference>
<evidence type="ECO:0000256" key="4">
    <source>
        <dbReference type="ARBA" id="ARBA00008663"/>
    </source>
</evidence>
<dbReference type="SUPFAM" id="SSF52935">
    <property type="entry name" value="PK C-terminal domain-like"/>
    <property type="match status" value="1"/>
</dbReference>
<name>A0A419DB13_9BACT</name>
<dbReference type="FunFam" id="3.20.20.60:FF:000025">
    <property type="entry name" value="Pyruvate kinase"/>
    <property type="match status" value="1"/>
</dbReference>
<dbReference type="EC" id="2.7.1.40" evidence="5 14"/>
<dbReference type="Pfam" id="PF02887">
    <property type="entry name" value="PK_C"/>
    <property type="match status" value="1"/>
</dbReference>
<dbReference type="PRINTS" id="PR01050">
    <property type="entry name" value="PYRUVTKNASE"/>
</dbReference>
<dbReference type="Pfam" id="PF00224">
    <property type="entry name" value="PK"/>
    <property type="match status" value="1"/>
</dbReference>
<protein>
    <recommendedName>
        <fullName evidence="5 14">Pyruvate kinase</fullName>
        <ecNumber evidence="5 14">2.7.1.40</ecNumber>
    </recommendedName>
</protein>
<dbReference type="AlphaFoldDB" id="A0A419DB13"/>
<proteinExistence type="inferred from homology"/>
<keyword evidence="6 15" id="KW-0808">Transferase</keyword>
<evidence type="ECO:0000259" key="16">
    <source>
        <dbReference type="Pfam" id="PF00224"/>
    </source>
</evidence>
<comment type="pathway">
    <text evidence="3 15">Carbohydrate degradation; glycolysis; pyruvate from D-glyceraldehyde 3-phosphate: step 5/5.</text>
</comment>
<evidence type="ECO:0000259" key="17">
    <source>
        <dbReference type="Pfam" id="PF02887"/>
    </source>
</evidence>
<evidence type="ECO:0000256" key="7">
    <source>
        <dbReference type="ARBA" id="ARBA00022723"/>
    </source>
</evidence>
<dbReference type="Proteomes" id="UP000285655">
    <property type="component" value="Unassembled WGS sequence"/>
</dbReference>
<evidence type="ECO:0000256" key="10">
    <source>
        <dbReference type="ARBA" id="ARBA00022840"/>
    </source>
</evidence>
<dbReference type="InterPro" id="IPR001697">
    <property type="entry name" value="Pyr_Knase"/>
</dbReference>
<dbReference type="NCBIfam" id="NF004491">
    <property type="entry name" value="PRK05826.1"/>
    <property type="match status" value="1"/>
</dbReference>
<dbReference type="Gene3D" id="2.40.33.10">
    <property type="entry name" value="PK beta-barrel domain-like"/>
    <property type="match status" value="1"/>
</dbReference>
<dbReference type="GO" id="GO:0005524">
    <property type="term" value="F:ATP binding"/>
    <property type="evidence" value="ECO:0007669"/>
    <property type="project" value="UniProtKB-KW"/>
</dbReference>
<feature type="domain" description="Pyruvate kinase C-terminal" evidence="17">
    <location>
        <begin position="353"/>
        <end position="464"/>
    </location>
</feature>
<sequence length="467" mass="50904">MKKTKIIATLGPSSDDPKIMEKLIDAGANVFRINFSHATQEEKDHRIKSLREIEKRRKRPIAILQDLQGPKIRVGVIAEGIELKTGEEIVMTVSGVNKGEIPVQYKGIVGDVNVGDKILLADGRFELKVLSKRHPKIKCKVITGGFLTSKKGINLPTSSISLPALSAKDKEDVAYGLANDVDYIALSFVKSRKDILDLKKIIKKAGKDTKVIAKIERHEAVDNIDEIIEEADAVMVARGDLGIEVSLADVPLLQKDIIKKCNARGKPVIVATQMLDSMVRNPISTRAETSDIANAILDGADAVMLSDETSVGKYPVNAVKAMRRIAMHAEGWSFATNKIIGEDAVKKINSTSEAIGKSAAKLASELKAKVIINATARGKTTGNVARFRPHCPIISVTHTLKVARELELVWGVLPYVLDYKTVREMSRKSTEIARSLNLVKEGDRAVMISGEEVGVEGGTNIIKVKEL</sequence>
<keyword evidence="7" id="KW-0479">Metal-binding</keyword>
<dbReference type="Gene3D" id="3.40.1380.20">
    <property type="entry name" value="Pyruvate kinase, C-terminal domain"/>
    <property type="match status" value="1"/>
</dbReference>
<dbReference type="InterPro" id="IPR040442">
    <property type="entry name" value="Pyrv_kinase-like_dom_sf"/>
</dbReference>
<comment type="caution">
    <text evidence="18">The sequence shown here is derived from an EMBL/GenBank/DDBJ whole genome shotgun (WGS) entry which is preliminary data.</text>
</comment>
<dbReference type="InterPro" id="IPR015813">
    <property type="entry name" value="Pyrv/PenolPyrv_kinase-like_dom"/>
</dbReference>
<comment type="catalytic activity">
    <reaction evidence="15">
        <text>pyruvate + ATP = phosphoenolpyruvate + ADP + H(+)</text>
        <dbReference type="Rhea" id="RHEA:18157"/>
        <dbReference type="ChEBI" id="CHEBI:15361"/>
        <dbReference type="ChEBI" id="CHEBI:15378"/>
        <dbReference type="ChEBI" id="CHEBI:30616"/>
        <dbReference type="ChEBI" id="CHEBI:58702"/>
        <dbReference type="ChEBI" id="CHEBI:456216"/>
        <dbReference type="EC" id="2.7.1.40"/>
    </reaction>
</comment>
<dbReference type="NCBIfam" id="TIGR01064">
    <property type="entry name" value="pyruv_kin"/>
    <property type="match status" value="1"/>
</dbReference>
<dbReference type="Gene3D" id="3.20.20.60">
    <property type="entry name" value="Phosphoenolpyruvate-binding domains"/>
    <property type="match status" value="1"/>
</dbReference>
<evidence type="ECO:0000256" key="11">
    <source>
        <dbReference type="ARBA" id="ARBA00022842"/>
    </source>
</evidence>
<evidence type="ECO:0000256" key="1">
    <source>
        <dbReference type="ARBA" id="ARBA00001946"/>
    </source>
</evidence>
<evidence type="ECO:0000256" key="3">
    <source>
        <dbReference type="ARBA" id="ARBA00004997"/>
    </source>
</evidence>
<dbReference type="NCBIfam" id="NF004978">
    <property type="entry name" value="PRK06354.1"/>
    <property type="match status" value="1"/>
</dbReference>
<keyword evidence="10" id="KW-0067">ATP-binding</keyword>
<dbReference type="InterPro" id="IPR011037">
    <property type="entry name" value="Pyrv_Knase-like_insert_dom_sf"/>
</dbReference>
<keyword evidence="11 15" id="KW-0460">Magnesium</keyword>
<organism evidence="18 19">
    <name type="scientific">candidate division WS5 bacterium</name>
    <dbReference type="NCBI Taxonomy" id="2093353"/>
    <lineage>
        <taxon>Bacteria</taxon>
        <taxon>candidate division WS5</taxon>
    </lineage>
</organism>
<dbReference type="InterPro" id="IPR015795">
    <property type="entry name" value="Pyrv_Knase_C"/>
</dbReference>
<dbReference type="PANTHER" id="PTHR11817">
    <property type="entry name" value="PYRUVATE KINASE"/>
    <property type="match status" value="1"/>
</dbReference>
<evidence type="ECO:0000256" key="12">
    <source>
        <dbReference type="ARBA" id="ARBA00023152"/>
    </source>
</evidence>